<dbReference type="Pfam" id="PF10544">
    <property type="entry name" value="T5orf172"/>
    <property type="match status" value="1"/>
</dbReference>
<proteinExistence type="predicted"/>
<feature type="domain" description="Bacteriophage T5 Orf172 DNA-binding" evidence="1">
    <location>
        <begin position="13"/>
        <end position="94"/>
    </location>
</feature>
<protein>
    <recommendedName>
        <fullName evidence="1">Bacteriophage T5 Orf172 DNA-binding domain-containing protein</fullName>
    </recommendedName>
</protein>
<evidence type="ECO:0000313" key="2">
    <source>
        <dbReference type="EMBL" id="RCJ40019.1"/>
    </source>
</evidence>
<dbReference type="AlphaFoldDB" id="A0A367RVN6"/>
<evidence type="ECO:0000259" key="1">
    <source>
        <dbReference type="SMART" id="SM00974"/>
    </source>
</evidence>
<organism evidence="2 3">
    <name type="scientific">Nostoc punctiforme NIES-2108</name>
    <dbReference type="NCBI Taxonomy" id="1356359"/>
    <lineage>
        <taxon>Bacteria</taxon>
        <taxon>Bacillati</taxon>
        <taxon>Cyanobacteriota</taxon>
        <taxon>Cyanophyceae</taxon>
        <taxon>Nostocales</taxon>
        <taxon>Nostocaceae</taxon>
        <taxon>Nostoc</taxon>
    </lineage>
</organism>
<gene>
    <name evidence="2" type="ORF">A6769_05555</name>
</gene>
<dbReference type="SMART" id="SM00974">
    <property type="entry name" value="T5orf172"/>
    <property type="match status" value="1"/>
</dbReference>
<dbReference type="Proteomes" id="UP000252085">
    <property type="component" value="Unassembled WGS sequence"/>
</dbReference>
<dbReference type="EMBL" id="LXQE01000085">
    <property type="protein sequence ID" value="RCJ40019.1"/>
    <property type="molecule type" value="Genomic_DNA"/>
</dbReference>
<sequence length="264" mass="30289">MNPGYIYALQNRSFGSNIIKIGMTKREPKVRAKEIYRGASGVPEPFEIAFACKVADCEVAEKKIHRRFNVYRSNKAREFFIIPIEIAKKVIISVCQEVNKLFGYSNNELIVIENQITYNLEDYADDPPEVVMLSINSIVSSPLGTSLLSDEQKARVEIIAEIFANILRDTSDAWIMGFSGDHNPETEIYIWEHIATAFLKIEQVKFLSEEQKKEAFGILLMRSMRSASKVLEEFKLKTFSRKAAKEILRGYKLDPKPLKVWRRA</sequence>
<accession>A0A367RVN6</accession>
<reference evidence="2 3" key="1">
    <citation type="submission" date="2016-04" db="EMBL/GenBank/DDBJ databases">
        <authorList>
            <person name="Evans L.H."/>
            <person name="Alamgir A."/>
            <person name="Owens N."/>
            <person name="Weber N.D."/>
            <person name="Virtaneva K."/>
            <person name="Barbian K."/>
            <person name="Babar A."/>
            <person name="Rosenke K."/>
        </authorList>
    </citation>
    <scope>NUCLEOTIDE SEQUENCE [LARGE SCALE GENOMIC DNA]</scope>
    <source>
        <strain evidence="2">NIES-2108</strain>
    </source>
</reference>
<evidence type="ECO:0000313" key="3">
    <source>
        <dbReference type="Proteomes" id="UP000252085"/>
    </source>
</evidence>
<name>A0A367RVN6_NOSPU</name>
<comment type="caution">
    <text evidence="2">The sequence shown here is derived from an EMBL/GenBank/DDBJ whole genome shotgun (WGS) entry which is preliminary data.</text>
</comment>
<dbReference type="InterPro" id="IPR018306">
    <property type="entry name" value="Phage_T5_Orf172_DNA-bd"/>
</dbReference>